<accession>A0AC34Q2Q4</accession>
<protein>
    <submittedName>
        <fullName evidence="2">ER membrane protein complex subunit 10</fullName>
    </submittedName>
</protein>
<evidence type="ECO:0000313" key="2">
    <source>
        <dbReference type="WBParaSite" id="JU765_v2.g12368.t1"/>
    </source>
</evidence>
<evidence type="ECO:0000313" key="1">
    <source>
        <dbReference type="Proteomes" id="UP000887576"/>
    </source>
</evidence>
<reference evidence="2" key="1">
    <citation type="submission" date="2022-11" db="UniProtKB">
        <authorList>
            <consortium name="WormBaseParasite"/>
        </authorList>
    </citation>
    <scope>IDENTIFICATION</scope>
</reference>
<sequence length="219" mass="24177">MASISRIILLFYFILKIIVANELGLDLEYSTNGLKFLPFGKLLISQNFHGNYTGTVKLESGIEDSLYKGLKESSSKNGMYYLRSKDLLTSNSACLLLRSNLAHSIAVTIDQERGSLESLTVFPDGIYDAGIDLLDCTDFDAAKPSKIKTQVVVTTVQELPSPDTVSYLQRLEEEKRARQHGAAQDNRSFLAKYWMYIVPVVIFMVVSGAMGGEEGGASQ</sequence>
<organism evidence="1 2">
    <name type="scientific">Panagrolaimus sp. JU765</name>
    <dbReference type="NCBI Taxonomy" id="591449"/>
    <lineage>
        <taxon>Eukaryota</taxon>
        <taxon>Metazoa</taxon>
        <taxon>Ecdysozoa</taxon>
        <taxon>Nematoda</taxon>
        <taxon>Chromadorea</taxon>
        <taxon>Rhabditida</taxon>
        <taxon>Tylenchina</taxon>
        <taxon>Panagrolaimomorpha</taxon>
        <taxon>Panagrolaimoidea</taxon>
        <taxon>Panagrolaimidae</taxon>
        <taxon>Panagrolaimus</taxon>
    </lineage>
</organism>
<dbReference type="Proteomes" id="UP000887576">
    <property type="component" value="Unplaced"/>
</dbReference>
<name>A0AC34Q2Q4_9BILA</name>
<proteinExistence type="predicted"/>
<dbReference type="WBParaSite" id="JU765_v2.g12368.t1">
    <property type="protein sequence ID" value="JU765_v2.g12368.t1"/>
    <property type="gene ID" value="JU765_v2.g12368"/>
</dbReference>